<evidence type="ECO:0000256" key="11">
    <source>
        <dbReference type="ARBA" id="ARBA00041373"/>
    </source>
</evidence>
<keyword evidence="8" id="KW-0676">Redox-active center</keyword>
<dbReference type="InterPro" id="IPR013766">
    <property type="entry name" value="Thioredoxin_domain"/>
</dbReference>
<dbReference type="AlphaFoldDB" id="A0A0N8GQR6"/>
<sequence length="153" mass="17125">MALEANMPAPDFTLPDETGLPRSLSEFRGKPVVLYFYPKDDTPGCTKEACSFRDDYQVYADSGVVILGVSPDSPASHARFKEKYNLPFTLLSDEDHQVCKLYGVWGKKKFMGREYEGVLRTTFLIDENGIIKKVFPNVKPEGHSAEVLAALRS</sequence>
<name>A0A0N8GQR6_9CHLR</name>
<evidence type="ECO:0000256" key="7">
    <source>
        <dbReference type="ARBA" id="ARBA00023157"/>
    </source>
</evidence>
<dbReference type="FunFam" id="3.40.30.10:FF:000007">
    <property type="entry name" value="Thioredoxin-dependent thiol peroxidase"/>
    <property type="match status" value="1"/>
</dbReference>
<dbReference type="GO" id="GO:0005737">
    <property type="term" value="C:cytoplasm"/>
    <property type="evidence" value="ECO:0007669"/>
    <property type="project" value="TreeGrafter"/>
</dbReference>
<dbReference type="InterPro" id="IPR024706">
    <property type="entry name" value="Peroxiredoxin_AhpC-typ"/>
</dbReference>
<dbReference type="InterPro" id="IPR000866">
    <property type="entry name" value="AhpC/TSA"/>
</dbReference>
<evidence type="ECO:0000256" key="10">
    <source>
        <dbReference type="ARBA" id="ARBA00038489"/>
    </source>
</evidence>
<evidence type="ECO:0000313" key="16">
    <source>
        <dbReference type="Proteomes" id="UP000050544"/>
    </source>
</evidence>
<protein>
    <recommendedName>
        <fullName evidence="3">thioredoxin-dependent peroxiredoxin</fullName>
        <ecNumber evidence="3">1.11.1.24</ecNumber>
    </recommendedName>
    <alternativeName>
        <fullName evidence="11">Bacterioferritin comigratory protein</fullName>
    </alternativeName>
    <alternativeName>
        <fullName evidence="9">Thioredoxin peroxidase</fullName>
    </alternativeName>
</protein>
<evidence type="ECO:0000256" key="6">
    <source>
        <dbReference type="ARBA" id="ARBA00023002"/>
    </source>
</evidence>
<dbReference type="NCBIfam" id="NF006960">
    <property type="entry name" value="PRK09437.1"/>
    <property type="match status" value="1"/>
</dbReference>
<evidence type="ECO:0000259" key="14">
    <source>
        <dbReference type="PROSITE" id="PS51352"/>
    </source>
</evidence>
<comment type="subunit">
    <text evidence="2">Monomer.</text>
</comment>
<dbReference type="PANTHER" id="PTHR42801:SF4">
    <property type="entry name" value="AHPC_TSA FAMILY PROTEIN"/>
    <property type="match status" value="1"/>
</dbReference>
<evidence type="ECO:0000256" key="8">
    <source>
        <dbReference type="ARBA" id="ARBA00023284"/>
    </source>
</evidence>
<evidence type="ECO:0000256" key="3">
    <source>
        <dbReference type="ARBA" id="ARBA00013017"/>
    </source>
</evidence>
<dbReference type="EMBL" id="LGKO01000002">
    <property type="protein sequence ID" value="KPL84442.1"/>
    <property type="molecule type" value="Genomic_DNA"/>
</dbReference>
<dbReference type="InterPro" id="IPR050924">
    <property type="entry name" value="Peroxiredoxin_BCP/PrxQ"/>
</dbReference>
<keyword evidence="7" id="KW-1015">Disulfide bond</keyword>
<dbReference type="GO" id="GO:0034599">
    <property type="term" value="P:cellular response to oxidative stress"/>
    <property type="evidence" value="ECO:0007669"/>
    <property type="project" value="TreeGrafter"/>
</dbReference>
<dbReference type="GO" id="GO:0008379">
    <property type="term" value="F:thioredoxin peroxidase activity"/>
    <property type="evidence" value="ECO:0007669"/>
    <property type="project" value="TreeGrafter"/>
</dbReference>
<feature type="domain" description="Thioredoxin" evidence="14">
    <location>
        <begin position="3"/>
        <end position="153"/>
    </location>
</feature>
<dbReference type="STRING" id="869279.SE15_04860"/>
<feature type="active site" description="Cysteine sulfenic acid (-SOH) intermediate; for peroxidase activity" evidence="13">
    <location>
        <position position="45"/>
    </location>
</feature>
<evidence type="ECO:0000313" key="15">
    <source>
        <dbReference type="EMBL" id="KPL84442.1"/>
    </source>
</evidence>
<dbReference type="Gene3D" id="3.40.30.10">
    <property type="entry name" value="Glutaredoxin"/>
    <property type="match status" value="1"/>
</dbReference>
<evidence type="ECO:0000256" key="9">
    <source>
        <dbReference type="ARBA" id="ARBA00032824"/>
    </source>
</evidence>
<keyword evidence="5" id="KW-0049">Antioxidant</keyword>
<dbReference type="EC" id="1.11.1.24" evidence="3"/>
<dbReference type="InterPro" id="IPR036249">
    <property type="entry name" value="Thioredoxin-like_sf"/>
</dbReference>
<accession>A0A0N8GQR6</accession>
<keyword evidence="6" id="KW-0560">Oxidoreductase</keyword>
<dbReference type="PROSITE" id="PS51352">
    <property type="entry name" value="THIOREDOXIN_2"/>
    <property type="match status" value="1"/>
</dbReference>
<proteinExistence type="inferred from homology"/>
<evidence type="ECO:0000256" key="4">
    <source>
        <dbReference type="ARBA" id="ARBA00022559"/>
    </source>
</evidence>
<comment type="catalytic activity">
    <reaction evidence="12">
        <text>a hydroperoxide + [thioredoxin]-dithiol = an alcohol + [thioredoxin]-disulfide + H2O</text>
        <dbReference type="Rhea" id="RHEA:62620"/>
        <dbReference type="Rhea" id="RHEA-COMP:10698"/>
        <dbReference type="Rhea" id="RHEA-COMP:10700"/>
        <dbReference type="ChEBI" id="CHEBI:15377"/>
        <dbReference type="ChEBI" id="CHEBI:29950"/>
        <dbReference type="ChEBI" id="CHEBI:30879"/>
        <dbReference type="ChEBI" id="CHEBI:35924"/>
        <dbReference type="ChEBI" id="CHEBI:50058"/>
        <dbReference type="EC" id="1.11.1.24"/>
    </reaction>
</comment>
<dbReference type="GO" id="GO:0045454">
    <property type="term" value="P:cell redox homeostasis"/>
    <property type="evidence" value="ECO:0007669"/>
    <property type="project" value="TreeGrafter"/>
</dbReference>
<keyword evidence="16" id="KW-1185">Reference proteome</keyword>
<comment type="similarity">
    <text evidence="10">Belongs to the peroxiredoxin family. BCP/PrxQ subfamily.</text>
</comment>
<comment type="caution">
    <text evidence="15">The sequence shown here is derived from an EMBL/GenBank/DDBJ whole genome shotgun (WGS) entry which is preliminary data.</text>
</comment>
<evidence type="ECO:0000256" key="13">
    <source>
        <dbReference type="PIRSR" id="PIRSR000239-1"/>
    </source>
</evidence>
<keyword evidence="4" id="KW-0575">Peroxidase</keyword>
<gene>
    <name evidence="15" type="ORF">SE15_04860</name>
</gene>
<dbReference type="SUPFAM" id="SSF52833">
    <property type="entry name" value="Thioredoxin-like"/>
    <property type="match status" value="1"/>
</dbReference>
<comment type="function">
    <text evidence="1">Thiol-specific peroxidase that catalyzes the reduction of hydrogen peroxide and organic hydroperoxides to water and alcohols, respectively. Plays a role in cell protection against oxidative stress by detoxifying peroxides and as sensor of hydrogen peroxide-mediated signaling events.</text>
</comment>
<evidence type="ECO:0000256" key="12">
    <source>
        <dbReference type="ARBA" id="ARBA00049091"/>
    </source>
</evidence>
<dbReference type="PATRIC" id="fig|869279.4.peg.981"/>
<evidence type="ECO:0000256" key="1">
    <source>
        <dbReference type="ARBA" id="ARBA00003330"/>
    </source>
</evidence>
<dbReference type="OrthoDB" id="9812811at2"/>
<dbReference type="PIRSF" id="PIRSF000239">
    <property type="entry name" value="AHPC"/>
    <property type="match status" value="1"/>
</dbReference>
<dbReference type="Pfam" id="PF00578">
    <property type="entry name" value="AhpC-TSA"/>
    <property type="match status" value="1"/>
</dbReference>
<dbReference type="CDD" id="cd03017">
    <property type="entry name" value="PRX_BCP"/>
    <property type="match status" value="1"/>
</dbReference>
<dbReference type="PANTHER" id="PTHR42801">
    <property type="entry name" value="THIOREDOXIN-DEPENDENT PEROXIDE REDUCTASE"/>
    <property type="match status" value="1"/>
</dbReference>
<dbReference type="Proteomes" id="UP000050544">
    <property type="component" value="Unassembled WGS sequence"/>
</dbReference>
<reference evidence="15 16" key="1">
    <citation type="submission" date="2015-07" db="EMBL/GenBank/DDBJ databases">
        <title>Whole genome sequence of Thermanaerothrix daxensis DSM 23592.</title>
        <authorList>
            <person name="Hemp J."/>
            <person name="Ward L.M."/>
            <person name="Pace L.A."/>
            <person name="Fischer W.W."/>
        </authorList>
    </citation>
    <scope>NUCLEOTIDE SEQUENCE [LARGE SCALE GENOMIC DNA]</scope>
    <source>
        <strain evidence="15 16">GNS-1</strain>
    </source>
</reference>
<evidence type="ECO:0000256" key="2">
    <source>
        <dbReference type="ARBA" id="ARBA00011245"/>
    </source>
</evidence>
<evidence type="ECO:0000256" key="5">
    <source>
        <dbReference type="ARBA" id="ARBA00022862"/>
    </source>
</evidence>
<dbReference type="RefSeq" id="WP_054520957.1">
    <property type="nucleotide sequence ID" value="NZ_LGKO01000002.1"/>
</dbReference>
<organism evidence="15 16">
    <name type="scientific">Thermanaerothrix daxensis</name>
    <dbReference type="NCBI Taxonomy" id="869279"/>
    <lineage>
        <taxon>Bacteria</taxon>
        <taxon>Bacillati</taxon>
        <taxon>Chloroflexota</taxon>
        <taxon>Anaerolineae</taxon>
        <taxon>Anaerolineales</taxon>
        <taxon>Anaerolineaceae</taxon>
        <taxon>Thermanaerothrix</taxon>
    </lineage>
</organism>